<dbReference type="InterPro" id="IPR016163">
    <property type="entry name" value="Ald_DH_C"/>
</dbReference>
<dbReference type="Pfam" id="PF00171">
    <property type="entry name" value="Aldedh"/>
    <property type="match status" value="1"/>
</dbReference>
<dbReference type="AlphaFoldDB" id="A0A6J4QWL0"/>
<evidence type="ECO:0000256" key="2">
    <source>
        <dbReference type="ARBA" id="ARBA00023002"/>
    </source>
</evidence>
<protein>
    <submittedName>
        <fullName evidence="6">Aldehyde dehydrogenase</fullName>
        <ecNumber evidence="6">1.2.1.3</ecNumber>
    </submittedName>
</protein>
<dbReference type="FunFam" id="3.40.309.10:FF:000012">
    <property type="entry name" value="Betaine aldehyde dehydrogenase"/>
    <property type="match status" value="1"/>
</dbReference>
<evidence type="ECO:0000256" key="1">
    <source>
        <dbReference type="ARBA" id="ARBA00009986"/>
    </source>
</evidence>
<accession>A0A6J4QWL0</accession>
<evidence type="ECO:0000313" key="6">
    <source>
        <dbReference type="EMBL" id="CAA9451620.1"/>
    </source>
</evidence>
<sequence length="506" mass="53774">MASGTRELSRQEWTGRAAALEPEGRAWIGGQYRAAVSGRRFRTISPRDGGVIAEVAECDAADVDLAVEAARTAFEDGRWANKAPAERKEVLLRLAGLIEENLEELALVESLDVGKPIGDALSVDVPGAAGYFRWFAEAVDKRYGEVAPTGADSLALVTREPFGVVAAVVPWNYPLIITAWKAAPALATGNSVVLKPAEQSPLSALILGRLAAEAGVPEGVFNVVPGYGPTAGAALGRHPGVDKLTFTGSTEVGKAFLGYAGESNMKSVSLECGGKSPQVVLSDVPDLKEAASSIAWGIFYNAGQTCHAGSRLIVDRAIKDDLLHEISQLAGEMQPKDPLDTTAKMGAVVNGEQLDRVLGYVEVGRREGASLAFGGDRVLRESGGFYVGPTIFEGVGREMRIANEEIFGPVLSVLDFKDEREAISLANATKYGLAASVWTSDITRAHRAAKALRAGTVWVNSFDASDATVPFGGFGESGYGRDKSLHALEQYEQLKTTWIELPNRRG</sequence>
<dbReference type="CDD" id="cd07112">
    <property type="entry name" value="ALDH_GABALDH-PuuC"/>
    <property type="match status" value="1"/>
</dbReference>
<evidence type="ECO:0000256" key="3">
    <source>
        <dbReference type="PROSITE-ProRule" id="PRU10007"/>
    </source>
</evidence>
<keyword evidence="2 4" id="KW-0560">Oxidoreductase</keyword>
<dbReference type="EMBL" id="CADCUW010000604">
    <property type="protein sequence ID" value="CAA9451620.1"/>
    <property type="molecule type" value="Genomic_DNA"/>
</dbReference>
<dbReference type="GO" id="GO:0004029">
    <property type="term" value="F:aldehyde dehydrogenase (NAD+) activity"/>
    <property type="evidence" value="ECO:0007669"/>
    <property type="project" value="UniProtKB-EC"/>
</dbReference>
<organism evidence="6">
    <name type="scientific">uncultured Rubrobacteraceae bacterium</name>
    <dbReference type="NCBI Taxonomy" id="349277"/>
    <lineage>
        <taxon>Bacteria</taxon>
        <taxon>Bacillati</taxon>
        <taxon>Actinomycetota</taxon>
        <taxon>Rubrobacteria</taxon>
        <taxon>Rubrobacterales</taxon>
        <taxon>Rubrobacteraceae</taxon>
        <taxon>environmental samples</taxon>
    </lineage>
</organism>
<dbReference type="FunFam" id="3.40.605.10:FF:000001">
    <property type="entry name" value="Aldehyde dehydrogenase 1"/>
    <property type="match status" value="1"/>
</dbReference>
<feature type="domain" description="Aldehyde dehydrogenase" evidence="5">
    <location>
        <begin position="37"/>
        <end position="496"/>
    </location>
</feature>
<comment type="similarity">
    <text evidence="1 4">Belongs to the aldehyde dehydrogenase family.</text>
</comment>
<name>A0A6J4QWL0_9ACTN</name>
<dbReference type="PROSITE" id="PS00687">
    <property type="entry name" value="ALDEHYDE_DEHYDR_GLU"/>
    <property type="match status" value="1"/>
</dbReference>
<dbReference type="SUPFAM" id="SSF53720">
    <property type="entry name" value="ALDH-like"/>
    <property type="match status" value="1"/>
</dbReference>
<dbReference type="EC" id="1.2.1.3" evidence="6"/>
<dbReference type="InterPro" id="IPR016161">
    <property type="entry name" value="Ald_DH/histidinol_DH"/>
</dbReference>
<dbReference type="InterPro" id="IPR016162">
    <property type="entry name" value="Ald_DH_N"/>
</dbReference>
<evidence type="ECO:0000256" key="4">
    <source>
        <dbReference type="RuleBase" id="RU003345"/>
    </source>
</evidence>
<evidence type="ECO:0000259" key="5">
    <source>
        <dbReference type="Pfam" id="PF00171"/>
    </source>
</evidence>
<reference evidence="6" key="1">
    <citation type="submission" date="2020-02" db="EMBL/GenBank/DDBJ databases">
        <authorList>
            <person name="Meier V. D."/>
        </authorList>
    </citation>
    <scope>NUCLEOTIDE SEQUENCE</scope>
    <source>
        <strain evidence="6">AVDCRST_MAG01</strain>
    </source>
</reference>
<feature type="active site" evidence="3">
    <location>
        <position position="271"/>
    </location>
</feature>
<dbReference type="Gene3D" id="3.40.309.10">
    <property type="entry name" value="Aldehyde Dehydrogenase, Chain A, domain 2"/>
    <property type="match status" value="1"/>
</dbReference>
<dbReference type="InterPro" id="IPR015590">
    <property type="entry name" value="Aldehyde_DH_dom"/>
</dbReference>
<proteinExistence type="inferred from homology"/>
<dbReference type="PANTHER" id="PTHR11699">
    <property type="entry name" value="ALDEHYDE DEHYDROGENASE-RELATED"/>
    <property type="match status" value="1"/>
</dbReference>
<gene>
    <name evidence="6" type="ORF">AVDCRST_MAG01-01-4657</name>
</gene>
<dbReference type="InterPro" id="IPR029510">
    <property type="entry name" value="Ald_DH_CS_GLU"/>
</dbReference>
<dbReference type="Gene3D" id="3.40.605.10">
    <property type="entry name" value="Aldehyde Dehydrogenase, Chain A, domain 1"/>
    <property type="match status" value="1"/>
</dbReference>